<feature type="domain" description="VOC" evidence="1">
    <location>
        <begin position="1"/>
        <end position="126"/>
    </location>
</feature>
<gene>
    <name evidence="2" type="ORF">JI751_06655</name>
</gene>
<dbReference type="Pfam" id="PF00903">
    <property type="entry name" value="Glyoxalase"/>
    <property type="match status" value="1"/>
</dbReference>
<dbReference type="InterPro" id="IPR004360">
    <property type="entry name" value="Glyas_Fos-R_dOase_dom"/>
</dbReference>
<evidence type="ECO:0000313" key="3">
    <source>
        <dbReference type="Proteomes" id="UP000636918"/>
    </source>
</evidence>
<dbReference type="EMBL" id="JAERSG010000002">
    <property type="protein sequence ID" value="MBL0747282.1"/>
    <property type="molecule type" value="Genomic_DNA"/>
</dbReference>
<name>A0ABS1L6W6_9ACTN</name>
<dbReference type="Gene3D" id="3.10.180.10">
    <property type="entry name" value="2,3-Dihydroxybiphenyl 1,2-Dioxygenase, domain 1"/>
    <property type="match status" value="1"/>
</dbReference>
<dbReference type="SUPFAM" id="SSF54593">
    <property type="entry name" value="Glyoxalase/Bleomycin resistance protein/Dihydroxybiphenyl dioxygenase"/>
    <property type="match status" value="1"/>
</dbReference>
<dbReference type="CDD" id="cd07246">
    <property type="entry name" value="VOC_like"/>
    <property type="match status" value="1"/>
</dbReference>
<dbReference type="RefSeq" id="WP_201934987.1">
    <property type="nucleotide sequence ID" value="NZ_JAERSG010000002.1"/>
</dbReference>
<proteinExistence type="predicted"/>
<comment type="caution">
    <text evidence="2">The sequence shown here is derived from an EMBL/GenBank/DDBJ whole genome shotgun (WGS) entry which is preliminary data.</text>
</comment>
<accession>A0ABS1L6W6</accession>
<reference evidence="2 3" key="1">
    <citation type="submission" date="2021-01" db="EMBL/GenBank/DDBJ databases">
        <title>Genome seq and assembly of Nocardiodes sp. G10.</title>
        <authorList>
            <person name="Chhetri G."/>
        </authorList>
    </citation>
    <scope>NUCLEOTIDE SEQUENCE [LARGE SCALE GENOMIC DNA]</scope>
    <source>
        <strain evidence="2 3">G10</strain>
    </source>
</reference>
<dbReference type="Proteomes" id="UP000636918">
    <property type="component" value="Unassembled WGS sequence"/>
</dbReference>
<dbReference type="InterPro" id="IPR029068">
    <property type="entry name" value="Glyas_Bleomycin-R_OHBP_Dase"/>
</dbReference>
<evidence type="ECO:0000313" key="2">
    <source>
        <dbReference type="EMBL" id="MBL0747282.1"/>
    </source>
</evidence>
<keyword evidence="3" id="KW-1185">Reference proteome</keyword>
<sequence length="128" mass="13876">MGELTPYICVSDARRAIDWYVAVLGAEVVMEPIVMDDGKVGHVELAVGGGRWMMSDEFDSAGVAAPDTSRFAAVTLHLEVDDVDATCERVTGAGVELDRGPEDNPPVGRVAVFRDPFGHRWFLNQPMA</sequence>
<dbReference type="PANTHER" id="PTHR34109:SF1">
    <property type="entry name" value="VOC DOMAIN-CONTAINING PROTEIN"/>
    <property type="match status" value="1"/>
</dbReference>
<evidence type="ECO:0000259" key="1">
    <source>
        <dbReference type="PROSITE" id="PS51819"/>
    </source>
</evidence>
<dbReference type="PROSITE" id="PS51819">
    <property type="entry name" value="VOC"/>
    <property type="match status" value="1"/>
</dbReference>
<dbReference type="InterPro" id="IPR037523">
    <property type="entry name" value="VOC_core"/>
</dbReference>
<organism evidence="2 3">
    <name type="scientific">Nocardioides baculatus</name>
    <dbReference type="NCBI Taxonomy" id="2801337"/>
    <lineage>
        <taxon>Bacteria</taxon>
        <taxon>Bacillati</taxon>
        <taxon>Actinomycetota</taxon>
        <taxon>Actinomycetes</taxon>
        <taxon>Propionibacteriales</taxon>
        <taxon>Nocardioidaceae</taxon>
        <taxon>Nocardioides</taxon>
    </lineage>
</organism>
<dbReference type="PANTHER" id="PTHR34109">
    <property type="entry name" value="BNAUNNG04460D PROTEIN-RELATED"/>
    <property type="match status" value="1"/>
</dbReference>
<protein>
    <submittedName>
        <fullName evidence="2">VOC family protein</fullName>
    </submittedName>
</protein>